<keyword evidence="5 6" id="KW-0456">Lyase</keyword>
<evidence type="ECO:0000256" key="1">
    <source>
        <dbReference type="ARBA" id="ARBA00022741"/>
    </source>
</evidence>
<evidence type="ECO:0000256" key="3">
    <source>
        <dbReference type="ARBA" id="ARBA00022857"/>
    </source>
</evidence>
<dbReference type="HAMAP" id="MF_01965">
    <property type="entry name" value="NADHX_dehydratase"/>
    <property type="match status" value="1"/>
</dbReference>
<dbReference type="PROSITE" id="PS51383">
    <property type="entry name" value="YJEF_C_3"/>
    <property type="match status" value="1"/>
</dbReference>
<comment type="similarity">
    <text evidence="6">Belongs to the NnrD/CARKD family.</text>
</comment>
<feature type="binding site" evidence="6">
    <location>
        <position position="140"/>
    </location>
    <ligand>
        <name>(6S)-NADPHX</name>
        <dbReference type="ChEBI" id="CHEBI:64076"/>
    </ligand>
</feature>
<evidence type="ECO:0000313" key="8">
    <source>
        <dbReference type="EMBL" id="AYG04323.1"/>
    </source>
</evidence>
<dbReference type="GO" id="GO:0005524">
    <property type="term" value="F:ATP binding"/>
    <property type="evidence" value="ECO:0007669"/>
    <property type="project" value="UniProtKB-KW"/>
</dbReference>
<organism evidence="8 9">
    <name type="scientific">Gryllotalpicola protaetiae</name>
    <dbReference type="NCBI Taxonomy" id="2419771"/>
    <lineage>
        <taxon>Bacteria</taxon>
        <taxon>Bacillati</taxon>
        <taxon>Actinomycetota</taxon>
        <taxon>Actinomycetes</taxon>
        <taxon>Micrococcales</taxon>
        <taxon>Microbacteriaceae</taxon>
        <taxon>Gryllotalpicola</taxon>
    </lineage>
</organism>
<keyword evidence="1 6" id="KW-0547">Nucleotide-binding</keyword>
<feature type="binding site" evidence="6">
    <location>
        <position position="211"/>
    </location>
    <ligand>
        <name>AMP</name>
        <dbReference type="ChEBI" id="CHEBI:456215"/>
    </ligand>
</feature>
<feature type="binding site" evidence="6">
    <location>
        <begin position="182"/>
        <end position="186"/>
    </location>
    <ligand>
        <name>AMP</name>
        <dbReference type="ChEBI" id="CHEBI:456215"/>
    </ligand>
</feature>
<dbReference type="SUPFAM" id="SSF53613">
    <property type="entry name" value="Ribokinase-like"/>
    <property type="match status" value="1"/>
</dbReference>
<dbReference type="Proteomes" id="UP000275069">
    <property type="component" value="Chromosome"/>
</dbReference>
<dbReference type="PANTHER" id="PTHR12592">
    <property type="entry name" value="ATP-DEPENDENT (S)-NAD(P)H-HYDRATE DEHYDRATASE FAMILY MEMBER"/>
    <property type="match status" value="1"/>
</dbReference>
<comment type="cofactor">
    <cofactor evidence="6">
        <name>Mg(2+)</name>
        <dbReference type="ChEBI" id="CHEBI:18420"/>
    </cofactor>
</comment>
<proteinExistence type="inferred from homology"/>
<reference evidence="8 9" key="1">
    <citation type="submission" date="2018-09" db="EMBL/GenBank/DDBJ databases">
        <title>Genome sequencing of strain 2DFW10M-5.</title>
        <authorList>
            <person name="Heo J."/>
            <person name="Kim S.-J."/>
            <person name="Kwon S.-W."/>
        </authorList>
    </citation>
    <scope>NUCLEOTIDE SEQUENCE [LARGE SCALE GENOMIC DNA]</scope>
    <source>
        <strain evidence="8 9">2DFW10M-5</strain>
    </source>
</reference>
<dbReference type="Pfam" id="PF01256">
    <property type="entry name" value="Carb_kinase"/>
    <property type="match status" value="1"/>
</dbReference>
<dbReference type="GO" id="GO:0052856">
    <property type="term" value="F:NAD(P)HX epimerase activity"/>
    <property type="evidence" value="ECO:0007669"/>
    <property type="project" value="TreeGrafter"/>
</dbReference>
<dbReference type="GO" id="GO:0046496">
    <property type="term" value="P:nicotinamide nucleotide metabolic process"/>
    <property type="evidence" value="ECO:0007669"/>
    <property type="project" value="UniProtKB-UniRule"/>
</dbReference>
<feature type="binding site" evidence="6">
    <location>
        <position position="93"/>
    </location>
    <ligand>
        <name>(6S)-NADPHX</name>
        <dbReference type="ChEBI" id="CHEBI:64076"/>
    </ligand>
</feature>
<feature type="binding site" evidence="6">
    <location>
        <position position="212"/>
    </location>
    <ligand>
        <name>(6S)-NADPHX</name>
        <dbReference type="ChEBI" id="CHEBI:64076"/>
    </ligand>
</feature>
<feature type="binding site" evidence="6">
    <location>
        <position position="43"/>
    </location>
    <ligand>
        <name>(6S)-NADPHX</name>
        <dbReference type="ChEBI" id="CHEBI:64076"/>
    </ligand>
</feature>
<dbReference type="PANTHER" id="PTHR12592:SF0">
    <property type="entry name" value="ATP-DEPENDENT (S)-NAD(P)H-HYDRATE DEHYDRATASE"/>
    <property type="match status" value="1"/>
</dbReference>
<dbReference type="GO" id="GO:0110051">
    <property type="term" value="P:metabolite repair"/>
    <property type="evidence" value="ECO:0007669"/>
    <property type="project" value="TreeGrafter"/>
</dbReference>
<dbReference type="InterPro" id="IPR000631">
    <property type="entry name" value="CARKD"/>
</dbReference>
<comment type="subunit">
    <text evidence="6">Homotetramer.</text>
</comment>
<dbReference type="AlphaFoldDB" id="A0A387BKB4"/>
<keyword evidence="4 6" id="KW-0520">NAD</keyword>
<comment type="catalytic activity">
    <reaction evidence="6">
        <text>(6S)-NADPHX + ADP = AMP + phosphate + NADPH + H(+)</text>
        <dbReference type="Rhea" id="RHEA:32235"/>
        <dbReference type="ChEBI" id="CHEBI:15378"/>
        <dbReference type="ChEBI" id="CHEBI:43474"/>
        <dbReference type="ChEBI" id="CHEBI:57783"/>
        <dbReference type="ChEBI" id="CHEBI:64076"/>
        <dbReference type="ChEBI" id="CHEBI:456215"/>
        <dbReference type="ChEBI" id="CHEBI:456216"/>
        <dbReference type="EC" id="4.2.1.136"/>
    </reaction>
</comment>
<dbReference type="GO" id="GO:0052855">
    <property type="term" value="F:ADP-dependent NAD(P)H-hydrate dehydratase activity"/>
    <property type="evidence" value="ECO:0007669"/>
    <property type="project" value="UniProtKB-UniRule"/>
</dbReference>
<keyword evidence="3 6" id="KW-0521">NADP</keyword>
<dbReference type="OrthoDB" id="9806925at2"/>
<evidence type="ECO:0000256" key="2">
    <source>
        <dbReference type="ARBA" id="ARBA00022840"/>
    </source>
</evidence>
<protein>
    <recommendedName>
        <fullName evidence="6">ADP-dependent (S)-NAD(P)H-hydrate dehydratase</fullName>
        <ecNumber evidence="6">4.2.1.136</ecNumber>
    </recommendedName>
    <alternativeName>
        <fullName evidence="6">ADP-dependent NAD(P)HX dehydratase</fullName>
    </alternativeName>
</protein>
<evidence type="ECO:0000259" key="7">
    <source>
        <dbReference type="PROSITE" id="PS51383"/>
    </source>
</evidence>
<dbReference type="EC" id="4.2.1.136" evidence="6"/>
<feature type="domain" description="YjeF C-terminal" evidence="7">
    <location>
        <begin position="8"/>
        <end position="277"/>
    </location>
</feature>
<evidence type="ECO:0000256" key="4">
    <source>
        <dbReference type="ARBA" id="ARBA00023027"/>
    </source>
</evidence>
<keyword evidence="9" id="KW-1185">Reference proteome</keyword>
<dbReference type="InterPro" id="IPR029056">
    <property type="entry name" value="Ribokinase-like"/>
</dbReference>
<dbReference type="RefSeq" id="WP_120789853.1">
    <property type="nucleotide sequence ID" value="NZ_CP032624.1"/>
</dbReference>
<evidence type="ECO:0000256" key="6">
    <source>
        <dbReference type="HAMAP-Rule" id="MF_01965"/>
    </source>
</evidence>
<accession>A0A387BKB4</accession>
<evidence type="ECO:0000256" key="5">
    <source>
        <dbReference type="ARBA" id="ARBA00023239"/>
    </source>
</evidence>
<comment type="catalytic activity">
    <reaction evidence="6">
        <text>(6S)-NADHX + ADP = AMP + phosphate + NADH + H(+)</text>
        <dbReference type="Rhea" id="RHEA:32223"/>
        <dbReference type="ChEBI" id="CHEBI:15378"/>
        <dbReference type="ChEBI" id="CHEBI:43474"/>
        <dbReference type="ChEBI" id="CHEBI:57945"/>
        <dbReference type="ChEBI" id="CHEBI:64074"/>
        <dbReference type="ChEBI" id="CHEBI:456215"/>
        <dbReference type="ChEBI" id="CHEBI:456216"/>
        <dbReference type="EC" id="4.2.1.136"/>
    </reaction>
</comment>
<evidence type="ECO:0000313" key="9">
    <source>
        <dbReference type="Proteomes" id="UP000275069"/>
    </source>
</evidence>
<gene>
    <name evidence="6" type="primary">nnrD</name>
    <name evidence="8" type="ORF">D7I44_12845</name>
</gene>
<dbReference type="Gene3D" id="3.40.1190.20">
    <property type="match status" value="1"/>
</dbReference>
<dbReference type="KEGG" id="gry:D7I44_12845"/>
<comment type="function">
    <text evidence="6">Catalyzes the dehydration of the S-form of NAD(P)HX at the expense of ADP, which is converted to AMP. Together with NAD(P)HX epimerase, which catalyzes the epimerization of the S- and R-forms, the enzyme allows the repair of both epimers of NAD(P)HX, a damaged form of NAD(P)H that is a result of enzymatic or heat-dependent hydration.</text>
</comment>
<keyword evidence="2 6" id="KW-0067">ATP-binding</keyword>
<sequence>MTAERVWTPEDTARMLRAPVTGDDKYSRGVLGVATGSEAFPGAAVLGVEAAVRTGVGMVRYFGSPTPTALVLQRRPEVVTGAGRVQAWLVGSGIPGALERTMDDNTHIGTALMDGVPVVIDAGALDRLQVATGPAVITPHYRELERTLATTRSPLAIDEIRADAAAAAAHAAETLGVTVLLKGSTTHIASPGGEPISVSLGTTWLASAGSGDVLGGVLGALLASHAADIAERGHAALGELAATAAALHGLAGVKASNGGPIAALDITRTLPGVVSALLQMRDESDPSAGDPA</sequence>
<name>A0A387BKB4_9MICO</name>
<dbReference type="EMBL" id="CP032624">
    <property type="protein sequence ID" value="AYG04323.1"/>
    <property type="molecule type" value="Genomic_DNA"/>
</dbReference>
<dbReference type="CDD" id="cd01171">
    <property type="entry name" value="YXKO-related"/>
    <property type="match status" value="1"/>
</dbReference>